<accession>A0A3M3Y6P9</accession>
<reference evidence="1 2" key="1">
    <citation type="submission" date="2018-06" db="EMBL/GenBank/DDBJ databases">
        <authorList>
            <consortium name="Pathogen Informatics"/>
            <person name="Doyle S."/>
        </authorList>
    </citation>
    <scope>NUCLEOTIDE SEQUENCE [LARGE SCALE GENOMIC DNA]</scope>
    <source>
        <strain evidence="1 2">NCTC10038</strain>
    </source>
</reference>
<organism evidence="1 2">
    <name type="scientific">Pseudomonas fluorescens</name>
    <dbReference type="NCBI Taxonomy" id="294"/>
    <lineage>
        <taxon>Bacteria</taxon>
        <taxon>Pseudomonadati</taxon>
        <taxon>Pseudomonadota</taxon>
        <taxon>Gammaproteobacteria</taxon>
        <taxon>Pseudomonadales</taxon>
        <taxon>Pseudomonadaceae</taxon>
        <taxon>Pseudomonas</taxon>
    </lineage>
</organism>
<protein>
    <submittedName>
        <fullName evidence="1">Type III secretion effector protein</fullName>
    </submittedName>
</protein>
<dbReference type="RefSeq" id="WP_169716562.1">
    <property type="nucleotide sequence ID" value="NZ_CBCRXZ010000010.1"/>
</dbReference>
<proteinExistence type="predicted"/>
<evidence type="ECO:0000313" key="2">
    <source>
        <dbReference type="Proteomes" id="UP000248640"/>
    </source>
</evidence>
<dbReference type="Proteomes" id="UP000248640">
    <property type="component" value="Chromosome 1"/>
</dbReference>
<sequence length="225" mass="25180">MTLTIPPSVNSHLPAALLPQQAAPTTARWTEPVDQLHPRELAQALQTYFDAMSDPRFTETITKKSLQRVADGRPLNGVPPTHTQIEIAQEVLKRKDLFQQLDFTSGKDGQISRDDLATETGDFQRLSDRALITLVGKHFNEFGGGDKYVNFTELREASGELPSANTFSPQARGVAQALLKRKELLDRLDIGVGFLGFSGTQDQRFDQRNVEYTRTHSSPEFHYPD</sequence>
<dbReference type="GeneID" id="61639978"/>
<gene>
    <name evidence="1" type="ORF">NCTC10038_02569</name>
</gene>
<evidence type="ECO:0000313" key="1">
    <source>
        <dbReference type="EMBL" id="SQF91147.1"/>
    </source>
</evidence>
<dbReference type="EMBL" id="LS483372">
    <property type="protein sequence ID" value="SQF91147.1"/>
    <property type="molecule type" value="Genomic_DNA"/>
</dbReference>
<name>A0A3M3Y6P9_PSEFL</name>
<dbReference type="AlphaFoldDB" id="A0A3M3Y6P9"/>